<feature type="domain" description="TRAP C4-dicarboxylate transport system permease DctM subunit" evidence="3">
    <location>
        <begin position="117"/>
        <end position="542"/>
    </location>
</feature>
<keyword evidence="1" id="KW-0997">Cell inner membrane</keyword>
<dbReference type="Pfam" id="PF06808">
    <property type="entry name" value="DctM"/>
    <property type="match status" value="1"/>
</dbReference>
<comment type="subcellular location">
    <subcellularLocation>
        <location evidence="1">Cell inner membrane</location>
        <topology evidence="1">Multi-pass membrane protein</topology>
    </subcellularLocation>
</comment>
<evidence type="ECO:0000256" key="1">
    <source>
        <dbReference type="RuleBase" id="RU369079"/>
    </source>
</evidence>
<feature type="transmembrane region" description="Helical" evidence="2">
    <location>
        <begin position="554"/>
        <end position="578"/>
    </location>
</feature>
<dbReference type="KEGG" id="phr:C6569_21315"/>
<evidence type="ECO:0000313" key="4">
    <source>
        <dbReference type="EMBL" id="AVO47377.1"/>
    </source>
</evidence>
<keyword evidence="2" id="KW-1133">Transmembrane helix</keyword>
<dbReference type="GO" id="GO:0005886">
    <property type="term" value="C:plasma membrane"/>
    <property type="evidence" value="ECO:0007669"/>
    <property type="project" value="UniProtKB-SubCell"/>
</dbReference>
<evidence type="ECO:0000259" key="3">
    <source>
        <dbReference type="Pfam" id="PF06808"/>
    </source>
</evidence>
<proteinExistence type="predicted"/>
<keyword evidence="5" id="KW-1185">Reference proteome</keyword>
<feature type="transmembrane region" description="Helical" evidence="2">
    <location>
        <begin position="443"/>
        <end position="469"/>
    </location>
</feature>
<evidence type="ECO:0000256" key="2">
    <source>
        <dbReference type="SAM" id="Phobius"/>
    </source>
</evidence>
<feature type="transmembrane region" description="Helical" evidence="2">
    <location>
        <begin position="521"/>
        <end position="542"/>
    </location>
</feature>
<sequence length="653" mass="69081">MRELKGPVFWLAAAVAVSASLFHLLTGGFGFLEPREQRSVHLLVLLPLAFILYPAGETSPKDRPSVVDWLLSALAVLPSLYSYGCANGGRYCASIINLRFETVDPVHPVELVFGVIAIVLVVEALRRAVTPVLAGLVASGILYLFVTEYMPGILHFRDIPATQIVETMYLFNSNGIYGSITGISATMVAMFIIFGAFIEGSGVGMLFHNLGMKVAGRQAGGPAKVEVVSSAMFGTISGSSVANVFATGSFTIPAMIKLGYRRQFAAGVEAASSVGGQIMPPVMGAGAFIMAEITNIPYQTIALAAIAGSLLYFFMILISVHFEARRLRLTGCDPDEIPTWSFVLRDVHLLIPVFVMIGAMAMGYSPSFAAFWGIIAVWPSSWLRVHTRLWPADILRMLANGGRNMVVVALACAGAGIFVACLTVTGMVISFSTIVTGLAGNNLYIAGVLIAITVLILGMGVPTTAAYIIGAAIGAPILQQFGVPVLAAHMFVFYFSILADATPPVSVASYAAASIARCSPMAAGVVAFRLAIAGFVVGFSYLHSSALLLQDSWFEIIGEFIANALGLTLLAAGFFGFFRAPLPVALRLPLIPLGVMATLFDPIPVWWRVAIVAGIAVALYLGQKAAAGREEGVLANEAAVRAEARLARETSPT</sequence>
<feature type="transmembrane region" description="Helical" evidence="2">
    <location>
        <begin position="176"/>
        <end position="198"/>
    </location>
</feature>
<evidence type="ECO:0000313" key="5">
    <source>
        <dbReference type="Proteomes" id="UP000237889"/>
    </source>
</evidence>
<dbReference type="InterPro" id="IPR010656">
    <property type="entry name" value="DctM"/>
</dbReference>
<dbReference type="GO" id="GO:0022857">
    <property type="term" value="F:transmembrane transporter activity"/>
    <property type="evidence" value="ECO:0007669"/>
    <property type="project" value="UniProtKB-UniRule"/>
</dbReference>
<dbReference type="EMBL" id="CP027668">
    <property type="protein sequence ID" value="AVO47377.1"/>
    <property type="molecule type" value="Genomic_DNA"/>
</dbReference>
<dbReference type="Proteomes" id="UP000237889">
    <property type="component" value="Chromosome"/>
</dbReference>
<feature type="transmembrane region" description="Helical" evidence="2">
    <location>
        <begin position="132"/>
        <end position="156"/>
    </location>
</feature>
<protein>
    <submittedName>
        <fullName evidence="4">C4-dicarboxylate ABC transporter permease</fullName>
    </submittedName>
</protein>
<keyword evidence="1" id="KW-0813">Transport</keyword>
<feature type="transmembrane region" description="Helical" evidence="2">
    <location>
        <begin position="342"/>
        <end position="362"/>
    </location>
</feature>
<keyword evidence="2" id="KW-0812">Transmembrane</keyword>
<name>A0A2S0NH06_9HYPH</name>
<feature type="transmembrane region" description="Helical" evidence="2">
    <location>
        <begin position="605"/>
        <end position="622"/>
    </location>
</feature>
<dbReference type="PANTHER" id="PTHR43849:SF2">
    <property type="entry name" value="BLL3936 PROTEIN"/>
    <property type="match status" value="1"/>
</dbReference>
<feature type="transmembrane region" description="Helical" evidence="2">
    <location>
        <begin position="301"/>
        <end position="322"/>
    </location>
</feature>
<keyword evidence="1" id="KW-1003">Cell membrane</keyword>
<dbReference type="OrthoDB" id="9759894at2"/>
<feature type="transmembrane region" description="Helical" evidence="2">
    <location>
        <begin position="106"/>
        <end position="125"/>
    </location>
</feature>
<feature type="transmembrane region" description="Helical" evidence="2">
    <location>
        <begin position="38"/>
        <end position="55"/>
    </location>
</feature>
<feature type="transmembrane region" description="Helical" evidence="2">
    <location>
        <begin position="481"/>
        <end position="501"/>
    </location>
</feature>
<feature type="transmembrane region" description="Helical" evidence="2">
    <location>
        <begin position="264"/>
        <end position="289"/>
    </location>
</feature>
<dbReference type="AlphaFoldDB" id="A0A2S0NH06"/>
<feature type="transmembrane region" description="Helical" evidence="2">
    <location>
        <begin position="67"/>
        <end position="86"/>
    </location>
</feature>
<reference evidence="4 5" key="1">
    <citation type="submission" date="2018-03" db="EMBL/GenBank/DDBJ databases">
        <title>Genome sequencing of Phreatobacter sp.</title>
        <authorList>
            <person name="Kim S.-J."/>
            <person name="Heo J."/>
            <person name="Kwon S.-W."/>
        </authorList>
    </citation>
    <scope>NUCLEOTIDE SEQUENCE [LARGE SCALE GENOMIC DNA]</scope>
    <source>
        <strain evidence="4 5">S-12</strain>
    </source>
</reference>
<feature type="transmembrane region" description="Helical" evidence="2">
    <location>
        <begin position="7"/>
        <end position="32"/>
    </location>
</feature>
<organism evidence="4 5">
    <name type="scientific">Phreatobacter cathodiphilus</name>
    <dbReference type="NCBI Taxonomy" id="1868589"/>
    <lineage>
        <taxon>Bacteria</taxon>
        <taxon>Pseudomonadati</taxon>
        <taxon>Pseudomonadota</taxon>
        <taxon>Alphaproteobacteria</taxon>
        <taxon>Hyphomicrobiales</taxon>
        <taxon>Phreatobacteraceae</taxon>
        <taxon>Phreatobacter</taxon>
    </lineage>
</organism>
<dbReference type="RefSeq" id="WP_106750747.1">
    <property type="nucleotide sequence ID" value="NZ_CP027668.1"/>
</dbReference>
<dbReference type="InterPro" id="IPR011853">
    <property type="entry name" value="TRAP_DctM-Dct_fused"/>
</dbReference>
<feature type="transmembrane region" description="Helical" evidence="2">
    <location>
        <begin position="368"/>
        <end position="385"/>
    </location>
</feature>
<comment type="function">
    <text evidence="1">Part of the tripartite ATP-independent periplasmic (TRAP) transport system.</text>
</comment>
<dbReference type="PANTHER" id="PTHR43849">
    <property type="entry name" value="BLL3936 PROTEIN"/>
    <property type="match status" value="1"/>
</dbReference>
<feature type="transmembrane region" description="Helical" evidence="2">
    <location>
        <begin position="406"/>
        <end position="431"/>
    </location>
</feature>
<gene>
    <name evidence="4" type="ORF">C6569_21315</name>
</gene>
<keyword evidence="2" id="KW-0472">Membrane</keyword>
<accession>A0A2S0NH06</accession>
<dbReference type="NCBIfam" id="TIGR02123">
    <property type="entry name" value="TRAP_fused"/>
    <property type="match status" value="1"/>
</dbReference>